<comment type="caution">
    <text evidence="1">The sequence shown here is derived from an EMBL/GenBank/DDBJ whole genome shotgun (WGS) entry which is preliminary data.</text>
</comment>
<dbReference type="Pfam" id="PF05742">
    <property type="entry name" value="TANGO2"/>
    <property type="match status" value="1"/>
</dbReference>
<dbReference type="RefSeq" id="WP_319615574.1">
    <property type="nucleotide sequence ID" value="NZ_JAWXYB010000018.1"/>
</dbReference>
<keyword evidence="2" id="KW-1185">Reference proteome</keyword>
<dbReference type="InterPro" id="IPR008551">
    <property type="entry name" value="TANGO2"/>
</dbReference>
<dbReference type="PANTHER" id="PTHR17985:SF8">
    <property type="entry name" value="TRANSPORT AND GOLGI ORGANIZATION PROTEIN 2 HOMOLOG"/>
    <property type="match status" value="1"/>
</dbReference>
<dbReference type="PANTHER" id="PTHR17985">
    <property type="entry name" value="SER/THR-RICH PROTEIN T10 IN DGCR REGION"/>
    <property type="match status" value="1"/>
</dbReference>
<accession>A0AAW9DV30</accession>
<reference evidence="1 2" key="1">
    <citation type="submission" date="2023-11" db="EMBL/GenBank/DDBJ databases">
        <title>MicrobeMod: A computational toolkit for identifying prokaryotic methylation and restriction-modification with nanopore sequencing.</title>
        <authorList>
            <person name="Crits-Christoph A."/>
            <person name="Kang S.C."/>
            <person name="Lee H."/>
            <person name="Ostrov N."/>
        </authorList>
    </citation>
    <scope>NUCLEOTIDE SEQUENCE [LARGE SCALE GENOMIC DNA]</scope>
    <source>
        <strain evidence="1 2">DSMZ 700</strain>
    </source>
</reference>
<evidence type="ECO:0000313" key="2">
    <source>
        <dbReference type="Proteomes" id="UP001279553"/>
    </source>
</evidence>
<gene>
    <name evidence="1" type="ORF">SIL87_18370</name>
</gene>
<evidence type="ECO:0000313" key="1">
    <source>
        <dbReference type="EMBL" id="MDX5932721.1"/>
    </source>
</evidence>
<sequence>MCSLILSFDPSARWPVVIAANRDERIDRAWDPPARYWSGITAGRDRLAGGTWLGVNDDGVVAALLNRTGSLGPQPGKASRGGLPLMALKERSASAARDRVAREELERYRAFNLVLVDASGGCVLRSEGTGTIATRVLAPGITMITASDPNDMGSPRIARYKPLFEAAARPDPASGDWREWQALLAARTPPVDTALNVGPHEGFGTVCSSLVGLAPGEVRFRFADGPPDIVGFRSIM</sequence>
<organism evidence="1 2">
    <name type="scientific">Acidiphilium acidophilum</name>
    <name type="common">Thiobacillus acidophilus</name>
    <dbReference type="NCBI Taxonomy" id="76588"/>
    <lineage>
        <taxon>Bacteria</taxon>
        <taxon>Pseudomonadati</taxon>
        <taxon>Pseudomonadota</taxon>
        <taxon>Alphaproteobacteria</taxon>
        <taxon>Acetobacterales</taxon>
        <taxon>Acidocellaceae</taxon>
        <taxon>Acidiphilium</taxon>
    </lineage>
</organism>
<proteinExistence type="predicted"/>
<dbReference type="EMBL" id="JAWXYB010000018">
    <property type="protein sequence ID" value="MDX5932721.1"/>
    <property type="molecule type" value="Genomic_DNA"/>
</dbReference>
<dbReference type="Proteomes" id="UP001279553">
    <property type="component" value="Unassembled WGS sequence"/>
</dbReference>
<protein>
    <submittedName>
        <fullName evidence="1">NRDE family protein</fullName>
    </submittedName>
</protein>
<name>A0AAW9DV30_ACIAO</name>
<dbReference type="AlphaFoldDB" id="A0AAW9DV30"/>